<keyword evidence="2" id="KW-1185">Reference proteome</keyword>
<gene>
    <name evidence="1" type="ORF">SAMN06296028_10786</name>
</gene>
<dbReference type="Proteomes" id="UP000192929">
    <property type="component" value="Unassembled WGS sequence"/>
</dbReference>
<organism evidence="1 2">
    <name type="scientific">Kocuria marina subsp. indica</name>
    <dbReference type="NCBI Taxonomy" id="1049583"/>
    <lineage>
        <taxon>Bacteria</taxon>
        <taxon>Bacillati</taxon>
        <taxon>Actinomycetota</taxon>
        <taxon>Actinomycetes</taxon>
        <taxon>Micrococcales</taxon>
        <taxon>Micrococcaceae</taxon>
        <taxon>Kocuria</taxon>
    </lineage>
</organism>
<reference evidence="2" key="1">
    <citation type="submission" date="2017-04" db="EMBL/GenBank/DDBJ databases">
        <authorList>
            <person name="Varghese N."/>
            <person name="Submissions S."/>
        </authorList>
    </citation>
    <scope>NUCLEOTIDE SEQUENCE [LARGE SCALE GENOMIC DNA]</scope>
    <source>
        <strain evidence="2">NIO-1021</strain>
    </source>
</reference>
<sequence length="510" mass="55685">MTPRIIGLDQRYAASASLVRHGVEIITVRDERGARFDSATRSLFRLIQRDGPGIWDHLAGAAKALRWRLITDPMPIERNAQLTAAAGEVGRQARQLIGAVDEDALLREIADAAAALCTRDPLVGAVLRESLTEVGPESAVVVAASSRSREALGEWLGSFGARVLTLGELERVDVSEDIAYFVGPPRFFKSAAVTAPRTLEVTFILPAWFGDRTVPRSAIAQYAEGGIQVAARIVEAGDALPALPEPATSETEPIPEEDLLPQPVWGSRVSEDRAPNADEVEARKVLLSGNRAIWLDDDGERIRALDPTQPPGERVGYSDVSAVAPGTYLLLREGEAERESLHARAFGRIGPRTSVIQESQASWKSALIERLRGRSARDSEGALRALGVRAAGQVRAWTSPHVIRPQSDGDFERLLGWLGLPVQPHFGNASLLRHEVHRATRELRDRLEAAADVADLHELERIGHMTLDIAEPGFRGMFVTRVLAIAPFTELIARHDVRVPFADEGAQWLE</sequence>
<dbReference type="RefSeq" id="WP_085106787.1">
    <property type="nucleotide sequence ID" value="NZ_FXAC01000007.1"/>
</dbReference>
<protein>
    <submittedName>
        <fullName evidence="1">Uncharacterized protein</fullName>
    </submittedName>
</protein>
<dbReference type="AlphaFoldDB" id="A0A1X7D0M9"/>
<dbReference type="EMBL" id="FXAC01000007">
    <property type="protein sequence ID" value="SMF06485.1"/>
    <property type="molecule type" value="Genomic_DNA"/>
</dbReference>
<evidence type="ECO:0000313" key="2">
    <source>
        <dbReference type="Proteomes" id="UP000192929"/>
    </source>
</evidence>
<accession>A0A1X7D0M9</accession>
<evidence type="ECO:0000313" key="1">
    <source>
        <dbReference type="EMBL" id="SMF06485.1"/>
    </source>
</evidence>
<proteinExistence type="predicted"/>
<name>A0A1X7D0M9_9MICC</name>